<gene>
    <name evidence="4" type="ORF">AN218_18080</name>
</gene>
<dbReference type="GO" id="GO:0005524">
    <property type="term" value="F:ATP binding"/>
    <property type="evidence" value="ECO:0007669"/>
    <property type="project" value="UniProtKB-UniRule"/>
</dbReference>
<feature type="compositionally biased region" description="Low complexity" evidence="2">
    <location>
        <begin position="378"/>
        <end position="389"/>
    </location>
</feature>
<dbReference type="EMBL" id="LJGW01000306">
    <property type="protein sequence ID" value="OEV10338.1"/>
    <property type="molecule type" value="Genomic_DNA"/>
</dbReference>
<comment type="caution">
    <text evidence="4">The sequence shown here is derived from an EMBL/GenBank/DDBJ whole genome shotgun (WGS) entry which is preliminary data.</text>
</comment>
<evidence type="ECO:0000259" key="3">
    <source>
        <dbReference type="PROSITE" id="PS50975"/>
    </source>
</evidence>
<proteinExistence type="predicted"/>
<dbReference type="SUPFAM" id="SSF56059">
    <property type="entry name" value="Glutathione synthetase ATP-binding domain-like"/>
    <property type="match status" value="1"/>
</dbReference>
<dbReference type="Gene3D" id="3.30.470.20">
    <property type="entry name" value="ATP-grasp fold, B domain"/>
    <property type="match status" value="1"/>
</dbReference>
<feature type="region of interest" description="Disordered" evidence="2">
    <location>
        <begin position="370"/>
        <end position="405"/>
    </location>
</feature>
<keyword evidence="1" id="KW-0067">ATP-binding</keyword>
<evidence type="ECO:0000256" key="1">
    <source>
        <dbReference type="PROSITE-ProRule" id="PRU00409"/>
    </source>
</evidence>
<dbReference type="PROSITE" id="PS50975">
    <property type="entry name" value="ATP_GRASP"/>
    <property type="match status" value="1"/>
</dbReference>
<reference evidence="4 5" key="1">
    <citation type="journal article" date="2016" name="Front. Microbiol.">
        <title>Comparative Genomics Analysis of Streptomyces Species Reveals Their Adaptation to the Marine Environment and Their Diversity at the Genomic Level.</title>
        <authorList>
            <person name="Tian X."/>
            <person name="Zhang Z."/>
            <person name="Yang T."/>
            <person name="Chen M."/>
            <person name="Li J."/>
            <person name="Chen F."/>
            <person name="Yang J."/>
            <person name="Li W."/>
            <person name="Zhang B."/>
            <person name="Zhang Z."/>
            <person name="Wu J."/>
            <person name="Zhang C."/>
            <person name="Long L."/>
            <person name="Xiao J."/>
        </authorList>
    </citation>
    <scope>NUCLEOTIDE SEQUENCE [LARGE SCALE GENOMIC DNA]</scope>
    <source>
        <strain evidence="4 5">SCSIO 10429</strain>
    </source>
</reference>
<protein>
    <recommendedName>
        <fullName evidence="3">ATP-grasp domain-containing protein</fullName>
    </recommendedName>
</protein>
<feature type="compositionally biased region" description="Basic and acidic residues" evidence="2">
    <location>
        <begin position="474"/>
        <end position="485"/>
    </location>
</feature>
<evidence type="ECO:0000256" key="2">
    <source>
        <dbReference type="SAM" id="MobiDB-lite"/>
    </source>
</evidence>
<keyword evidence="1" id="KW-0547">Nucleotide-binding</keyword>
<evidence type="ECO:0000313" key="4">
    <source>
        <dbReference type="EMBL" id="OEV10338.1"/>
    </source>
</evidence>
<accession>A0A1E7L2E6</accession>
<dbReference type="InterPro" id="IPR011761">
    <property type="entry name" value="ATP-grasp"/>
</dbReference>
<dbReference type="RefSeq" id="WP_070017929.1">
    <property type="nucleotide sequence ID" value="NZ_LJGW01000306.1"/>
</dbReference>
<name>A0A1E7L2E6_9ACTN</name>
<keyword evidence="5" id="KW-1185">Reference proteome</keyword>
<evidence type="ECO:0000313" key="5">
    <source>
        <dbReference type="Proteomes" id="UP000176005"/>
    </source>
</evidence>
<feature type="domain" description="ATP-grasp" evidence="3">
    <location>
        <begin position="141"/>
        <end position="333"/>
    </location>
</feature>
<sequence length="492" mass="52846">MPPFATEVPALLLRLDPNPFHHGTLGAIRSLGRTGIEVHVAEAAPGPVDRSRFVHRLHPLPQYGSSGRLPHVVPDGTPDEELERALCRIGDAIGRPSVLIALDDRGAIAVSALSERLRGRFLLPDTAPGLPARVADKAGLAELCRDAGISHPVTVTPGSGGEAAHQAALLGLPVVAKWSRPWLLPKGMRSTTLVRTPAAARELYERGTHAGSRLLLQRRLPPGRATDWFFHGYADGESGFLMGGAGRKELSWPPRTGLTALGTWLPNRDVEEAAARLAARIGYRGVLDLDFRFDPGTGTYHLLDFNPRPGAQFRLFTDDGGLDVVRAQHLHLTGRAVPEQRGGPGRVFVAENYALLSALATGASLITAPRGARRGAARRTPAATTGTAAESVRHGGGASRGFPRRGFARRTFPRRRTRVERAWFAADDPRPFFAMAGAWLVRGALKAWHVVGRSAAAQPAPAQEPPSVPQFRTARGERSVKDQREGNACTTS</sequence>
<dbReference type="PATRIC" id="fig|518642.10.peg.3840"/>
<dbReference type="GO" id="GO:0046872">
    <property type="term" value="F:metal ion binding"/>
    <property type="evidence" value="ECO:0007669"/>
    <property type="project" value="InterPro"/>
</dbReference>
<dbReference type="Proteomes" id="UP000176005">
    <property type="component" value="Unassembled WGS sequence"/>
</dbReference>
<organism evidence="4 5">
    <name type="scientific">Streptomyces nanshensis</name>
    <dbReference type="NCBI Taxonomy" id="518642"/>
    <lineage>
        <taxon>Bacteria</taxon>
        <taxon>Bacillati</taxon>
        <taxon>Actinomycetota</taxon>
        <taxon>Actinomycetes</taxon>
        <taxon>Kitasatosporales</taxon>
        <taxon>Streptomycetaceae</taxon>
        <taxon>Streptomyces</taxon>
    </lineage>
</organism>
<feature type="region of interest" description="Disordered" evidence="2">
    <location>
        <begin position="453"/>
        <end position="492"/>
    </location>
</feature>
<dbReference type="AlphaFoldDB" id="A0A1E7L2E6"/>